<dbReference type="PANTHER" id="PTHR43847:SF1">
    <property type="entry name" value="BLL3993 PROTEIN"/>
    <property type="match status" value="1"/>
</dbReference>
<proteinExistence type="predicted"/>
<dbReference type="RefSeq" id="WP_188631467.1">
    <property type="nucleotide sequence ID" value="NZ_BMNQ01000003.1"/>
</dbReference>
<evidence type="ECO:0000256" key="5">
    <source>
        <dbReference type="SAM" id="Phobius"/>
    </source>
</evidence>
<protein>
    <recommendedName>
        <fullName evidence="8">Isoprenylcysteine carboxyl methyltransferase</fullName>
    </recommendedName>
</protein>
<feature type="transmembrane region" description="Helical" evidence="5">
    <location>
        <begin position="42"/>
        <end position="59"/>
    </location>
</feature>
<dbReference type="GO" id="GO:0004671">
    <property type="term" value="F:protein C-terminal S-isoprenylcysteine carboxyl O-methyltransferase activity"/>
    <property type="evidence" value="ECO:0007669"/>
    <property type="project" value="InterPro"/>
</dbReference>
<reference evidence="6" key="1">
    <citation type="journal article" date="2014" name="Int. J. Syst. Evol. Microbiol.">
        <title>Complete genome sequence of Corynebacterium casei LMG S-19264T (=DSM 44701T), isolated from a smear-ripened cheese.</title>
        <authorList>
            <consortium name="US DOE Joint Genome Institute (JGI-PGF)"/>
            <person name="Walter F."/>
            <person name="Albersmeier A."/>
            <person name="Kalinowski J."/>
            <person name="Ruckert C."/>
        </authorList>
    </citation>
    <scope>NUCLEOTIDE SEQUENCE</scope>
    <source>
        <strain evidence="6">JCM 12580</strain>
    </source>
</reference>
<keyword evidence="4 5" id="KW-0472">Membrane</keyword>
<evidence type="ECO:0000256" key="3">
    <source>
        <dbReference type="ARBA" id="ARBA00022989"/>
    </source>
</evidence>
<keyword evidence="3 5" id="KW-1133">Transmembrane helix</keyword>
<evidence type="ECO:0000256" key="2">
    <source>
        <dbReference type="ARBA" id="ARBA00022692"/>
    </source>
</evidence>
<evidence type="ECO:0008006" key="8">
    <source>
        <dbReference type="Google" id="ProtNLM"/>
    </source>
</evidence>
<dbReference type="AlphaFoldDB" id="A0A917PMX3"/>
<dbReference type="GO" id="GO:0016020">
    <property type="term" value="C:membrane"/>
    <property type="evidence" value="ECO:0007669"/>
    <property type="project" value="UniProtKB-SubCell"/>
</dbReference>
<evidence type="ECO:0000256" key="1">
    <source>
        <dbReference type="ARBA" id="ARBA00004141"/>
    </source>
</evidence>
<gene>
    <name evidence="6" type="primary">ypbQ</name>
    <name evidence="6" type="ORF">GCM10007063_04820</name>
</gene>
<dbReference type="InterPro" id="IPR007269">
    <property type="entry name" value="ICMT_MeTrfase"/>
</dbReference>
<evidence type="ECO:0000313" key="6">
    <source>
        <dbReference type="EMBL" id="GGJ85333.1"/>
    </source>
</evidence>
<comment type="subcellular location">
    <subcellularLocation>
        <location evidence="1">Membrane</location>
        <topology evidence="1">Multi-pass membrane protein</topology>
    </subcellularLocation>
</comment>
<dbReference type="InterPro" id="IPR052527">
    <property type="entry name" value="Metal_cation-efflux_comp"/>
</dbReference>
<dbReference type="EMBL" id="BMNQ01000003">
    <property type="protein sequence ID" value="GGJ85333.1"/>
    <property type="molecule type" value="Genomic_DNA"/>
</dbReference>
<evidence type="ECO:0000256" key="4">
    <source>
        <dbReference type="ARBA" id="ARBA00023136"/>
    </source>
</evidence>
<keyword evidence="2 5" id="KW-0812">Transmembrane</keyword>
<dbReference type="PANTHER" id="PTHR43847">
    <property type="entry name" value="BLL3993 PROTEIN"/>
    <property type="match status" value="1"/>
</dbReference>
<name>A0A917PMX3_9BACI</name>
<reference evidence="6" key="2">
    <citation type="submission" date="2020-09" db="EMBL/GenBank/DDBJ databases">
        <authorList>
            <person name="Sun Q."/>
            <person name="Ohkuma M."/>
        </authorList>
    </citation>
    <scope>NUCLEOTIDE SEQUENCE</scope>
    <source>
        <strain evidence="6">JCM 12580</strain>
    </source>
</reference>
<dbReference type="Proteomes" id="UP000658382">
    <property type="component" value="Unassembled WGS sequence"/>
</dbReference>
<sequence>MTTWIWFFILAVIIQRVTELFIAKSNEKWMKSVGGIEKGEKHYKWFILLHCCFFVCIVAETSLNKHDFAEINYFLLLIFLAAQAVRVWCMQTLGKFWNTKIIELPGVIVIKKGPYKYVKHPNYMVVAVELFVIPMLVGAQLTAVLFPFLHLLLLRIRIPREEKTLTKAT</sequence>
<comment type="caution">
    <text evidence="6">The sequence shown here is derived from an EMBL/GenBank/DDBJ whole genome shotgun (WGS) entry which is preliminary data.</text>
</comment>
<keyword evidence="7" id="KW-1185">Reference proteome</keyword>
<feature type="transmembrane region" description="Helical" evidence="5">
    <location>
        <begin position="131"/>
        <end position="154"/>
    </location>
</feature>
<dbReference type="Gene3D" id="1.20.120.1630">
    <property type="match status" value="1"/>
</dbReference>
<organism evidence="6 7">
    <name type="scientific">Lentibacillus kapialis</name>
    <dbReference type="NCBI Taxonomy" id="340214"/>
    <lineage>
        <taxon>Bacteria</taxon>
        <taxon>Bacillati</taxon>
        <taxon>Bacillota</taxon>
        <taxon>Bacilli</taxon>
        <taxon>Bacillales</taxon>
        <taxon>Bacillaceae</taxon>
        <taxon>Lentibacillus</taxon>
    </lineage>
</organism>
<dbReference type="Pfam" id="PF04140">
    <property type="entry name" value="ICMT"/>
    <property type="match status" value="1"/>
</dbReference>
<feature type="transmembrane region" description="Helical" evidence="5">
    <location>
        <begin position="71"/>
        <end position="88"/>
    </location>
</feature>
<evidence type="ECO:0000313" key="7">
    <source>
        <dbReference type="Proteomes" id="UP000658382"/>
    </source>
</evidence>
<accession>A0A917PMX3</accession>